<protein>
    <submittedName>
        <fullName evidence="1">Uncharacterized protein</fullName>
    </submittedName>
</protein>
<organism evidence="1 2">
    <name type="scientific">Pythium oligandrum</name>
    <name type="common">Mycoparasitic fungus</name>
    <dbReference type="NCBI Taxonomy" id="41045"/>
    <lineage>
        <taxon>Eukaryota</taxon>
        <taxon>Sar</taxon>
        <taxon>Stramenopiles</taxon>
        <taxon>Oomycota</taxon>
        <taxon>Peronosporomycetes</taxon>
        <taxon>Pythiales</taxon>
        <taxon>Pythiaceae</taxon>
        <taxon>Pythium</taxon>
    </lineage>
</organism>
<evidence type="ECO:0000313" key="2">
    <source>
        <dbReference type="Proteomes" id="UP000794436"/>
    </source>
</evidence>
<dbReference type="Proteomes" id="UP000794436">
    <property type="component" value="Unassembled WGS sequence"/>
</dbReference>
<dbReference type="AlphaFoldDB" id="A0A8K1C7P8"/>
<gene>
    <name evidence="1" type="ORF">Poli38472_011675</name>
</gene>
<reference evidence="1" key="1">
    <citation type="submission" date="2019-03" db="EMBL/GenBank/DDBJ databases">
        <title>Long read genome sequence of the mycoparasitic Pythium oligandrum ATCC 38472 isolated from sugarbeet rhizosphere.</title>
        <authorList>
            <person name="Gaulin E."/>
        </authorList>
    </citation>
    <scope>NUCLEOTIDE SEQUENCE</scope>
    <source>
        <strain evidence="1">ATCC 38472_TT</strain>
    </source>
</reference>
<evidence type="ECO:0000313" key="1">
    <source>
        <dbReference type="EMBL" id="TMW58087.1"/>
    </source>
</evidence>
<name>A0A8K1C7P8_PYTOL</name>
<accession>A0A8K1C7P8</accession>
<keyword evidence="2" id="KW-1185">Reference proteome</keyword>
<comment type="caution">
    <text evidence="1">The sequence shown here is derived from an EMBL/GenBank/DDBJ whole genome shotgun (WGS) entry which is preliminary data.</text>
</comment>
<dbReference type="EMBL" id="SPLM01000112">
    <property type="protein sequence ID" value="TMW58087.1"/>
    <property type="molecule type" value="Genomic_DNA"/>
</dbReference>
<proteinExistence type="predicted"/>
<sequence length="183" mass="21035">MDDTARRNAVPTRQTPKDCCGDESSIRYDCRSSKRQMVLQMYHEVDRIIADPRFQSVNHVLPSRLEERSLDSLGRSQFEVITANVLPFDVDATAETLWAMWMQRSYGLMKTTRLHDHHATEDGVTRVFEGVLQTKSENARVVTKNVVRRFVEADRVVMTAIALMQLVDLDGKQMDDVYTRAQV</sequence>